<dbReference type="RefSeq" id="WP_178728684.1">
    <property type="nucleotide sequence ID" value="NZ_JAJEPR010000024.1"/>
</dbReference>
<reference evidence="1 2" key="1">
    <citation type="submission" date="2021-10" db="EMBL/GenBank/DDBJ databases">
        <title>Anaerobic single-cell dispensing facilitates the cultivation of human gut bacteria.</title>
        <authorList>
            <person name="Afrizal A."/>
        </authorList>
    </citation>
    <scope>NUCLEOTIDE SEQUENCE [LARGE SCALE GENOMIC DNA]</scope>
    <source>
        <strain evidence="1 2">CLA-AA-H277</strain>
    </source>
</reference>
<keyword evidence="2" id="KW-1185">Reference proteome</keyword>
<comment type="caution">
    <text evidence="1">The sequence shown here is derived from an EMBL/GenBank/DDBJ whole genome shotgun (WGS) entry which is preliminary data.</text>
</comment>
<protein>
    <submittedName>
        <fullName evidence="1">Uncharacterized protein</fullName>
    </submittedName>
</protein>
<evidence type="ECO:0000313" key="1">
    <source>
        <dbReference type="EMBL" id="MCC2190667.1"/>
    </source>
</evidence>
<sequence>MDGDLIHATVLDANFEENWGDCLYLVPVLHHSVPGFHTVEIEIIEAPSAEVREKSGSGFYLLSLITA</sequence>
<name>A0AAE3DUG0_9FIRM</name>
<organism evidence="1 2">
    <name type="scientific">Fusicatenibacter faecihominis</name>
    <dbReference type="NCBI Taxonomy" id="2881276"/>
    <lineage>
        <taxon>Bacteria</taxon>
        <taxon>Bacillati</taxon>
        <taxon>Bacillota</taxon>
        <taxon>Clostridia</taxon>
        <taxon>Lachnospirales</taxon>
        <taxon>Lachnospiraceae</taxon>
        <taxon>Fusicatenibacter</taxon>
    </lineage>
</organism>
<dbReference type="Proteomes" id="UP001197875">
    <property type="component" value="Unassembled WGS sequence"/>
</dbReference>
<gene>
    <name evidence="1" type="ORF">LKD71_12820</name>
</gene>
<evidence type="ECO:0000313" key="2">
    <source>
        <dbReference type="Proteomes" id="UP001197875"/>
    </source>
</evidence>
<accession>A0AAE3DUG0</accession>
<dbReference type="EMBL" id="JAJEPR010000024">
    <property type="protein sequence ID" value="MCC2190667.1"/>
    <property type="molecule type" value="Genomic_DNA"/>
</dbReference>
<proteinExistence type="predicted"/>
<dbReference type="AlphaFoldDB" id="A0AAE3DUG0"/>